<accession>A0ABV7VIY5</accession>
<dbReference type="EMBL" id="JBHRYJ010000003">
    <property type="protein sequence ID" value="MFC3676782.1"/>
    <property type="molecule type" value="Genomic_DNA"/>
</dbReference>
<dbReference type="InterPro" id="IPR001303">
    <property type="entry name" value="Aldolase_II/adducin_N"/>
</dbReference>
<feature type="region of interest" description="Disordered" evidence="2">
    <location>
        <begin position="243"/>
        <end position="272"/>
    </location>
</feature>
<protein>
    <submittedName>
        <fullName evidence="4">Aldolase</fullName>
        <ecNumber evidence="4">4.1.2.-</ecNumber>
    </submittedName>
</protein>
<dbReference type="EC" id="4.1.2.-" evidence="4"/>
<dbReference type="PANTHER" id="PTHR10672">
    <property type="entry name" value="ADDUCIN"/>
    <property type="match status" value="1"/>
</dbReference>
<dbReference type="InterPro" id="IPR051017">
    <property type="entry name" value="Aldolase-II_Adducin_sf"/>
</dbReference>
<evidence type="ECO:0000259" key="3">
    <source>
        <dbReference type="SMART" id="SM01007"/>
    </source>
</evidence>
<dbReference type="RefSeq" id="WP_379727945.1">
    <property type="nucleotide sequence ID" value="NZ_JBHRYJ010000003.1"/>
</dbReference>
<dbReference type="SUPFAM" id="SSF53639">
    <property type="entry name" value="AraD/HMP-PK domain-like"/>
    <property type="match status" value="1"/>
</dbReference>
<comment type="caution">
    <text evidence="4">The sequence shown here is derived from an EMBL/GenBank/DDBJ whole genome shotgun (WGS) entry which is preliminary data.</text>
</comment>
<dbReference type="GO" id="GO:0016829">
    <property type="term" value="F:lyase activity"/>
    <property type="evidence" value="ECO:0007669"/>
    <property type="project" value="UniProtKB-KW"/>
</dbReference>
<proteinExistence type="inferred from homology"/>
<dbReference type="NCBIfam" id="NF005068">
    <property type="entry name" value="PRK06486.1"/>
    <property type="match status" value="1"/>
</dbReference>
<keyword evidence="5" id="KW-1185">Reference proteome</keyword>
<evidence type="ECO:0000313" key="5">
    <source>
        <dbReference type="Proteomes" id="UP001595711"/>
    </source>
</evidence>
<comment type="similarity">
    <text evidence="1">Belongs to the aldolase class II family.</text>
</comment>
<dbReference type="PANTHER" id="PTHR10672:SF3">
    <property type="entry name" value="PROTEIN HU-LI TAI SHAO"/>
    <property type="match status" value="1"/>
</dbReference>
<feature type="compositionally biased region" description="Low complexity" evidence="2">
    <location>
        <begin position="1"/>
        <end position="20"/>
    </location>
</feature>
<dbReference type="Proteomes" id="UP001595711">
    <property type="component" value="Unassembled WGS sequence"/>
</dbReference>
<evidence type="ECO:0000256" key="1">
    <source>
        <dbReference type="ARBA" id="ARBA00037961"/>
    </source>
</evidence>
<dbReference type="Pfam" id="PF00596">
    <property type="entry name" value="Aldolase_II"/>
    <property type="match status" value="1"/>
</dbReference>
<dbReference type="SMART" id="SM01007">
    <property type="entry name" value="Aldolase_II"/>
    <property type="match status" value="1"/>
</dbReference>
<dbReference type="InterPro" id="IPR036409">
    <property type="entry name" value="Aldolase_II/adducin_N_sf"/>
</dbReference>
<dbReference type="Gene3D" id="3.40.225.10">
    <property type="entry name" value="Class II aldolase/adducin N-terminal domain"/>
    <property type="match status" value="1"/>
</dbReference>
<feature type="region of interest" description="Disordered" evidence="2">
    <location>
        <begin position="1"/>
        <end position="31"/>
    </location>
</feature>
<evidence type="ECO:0000256" key="2">
    <source>
        <dbReference type="SAM" id="MobiDB-lite"/>
    </source>
</evidence>
<feature type="domain" description="Class II aldolase/adducin N-terminal" evidence="3">
    <location>
        <begin position="39"/>
        <end position="220"/>
    </location>
</feature>
<reference evidence="5" key="1">
    <citation type="journal article" date="2019" name="Int. J. Syst. Evol. Microbiol.">
        <title>The Global Catalogue of Microorganisms (GCM) 10K type strain sequencing project: providing services to taxonomists for standard genome sequencing and annotation.</title>
        <authorList>
            <consortium name="The Broad Institute Genomics Platform"/>
            <consortium name="The Broad Institute Genome Sequencing Center for Infectious Disease"/>
            <person name="Wu L."/>
            <person name="Ma J."/>
        </authorList>
    </citation>
    <scope>NUCLEOTIDE SEQUENCE [LARGE SCALE GENOMIC DNA]</scope>
    <source>
        <strain evidence="5">KCTC 42182</strain>
    </source>
</reference>
<gene>
    <name evidence="4" type="ORF">ACFOOQ_14590</name>
</gene>
<name>A0ABV7VIY5_9PROT</name>
<sequence length="272" mass="29527">MAHVFTATAGTTSPSGATAPRDLPNRPPLDSESVRQARIDLAACFRMAARLGLHEGICNHFSAMLPGYDDLFLVNAYGYAFSEVTASNLLVCDFDGNVVAGDGAPEATAFYIHGRLHKALPRARVALHTHMPHATALSMTDGPPLIFAGQTALKFWGRVAVDASYNGLALDTSEGDRIAGAIGDADIVFMKHHGVMVLGDNIASTWDDLYYLERACQVQCIAESTGRKLLPVPKEIAELTARQMREGDGSSARSHLDSMRRRLDREEPDYRL</sequence>
<organism evidence="4 5">
    <name type="scientific">Ferrovibrio xuzhouensis</name>
    <dbReference type="NCBI Taxonomy" id="1576914"/>
    <lineage>
        <taxon>Bacteria</taxon>
        <taxon>Pseudomonadati</taxon>
        <taxon>Pseudomonadota</taxon>
        <taxon>Alphaproteobacteria</taxon>
        <taxon>Rhodospirillales</taxon>
        <taxon>Rhodospirillaceae</taxon>
        <taxon>Ferrovibrio</taxon>
    </lineage>
</organism>
<keyword evidence="4" id="KW-0456">Lyase</keyword>
<evidence type="ECO:0000313" key="4">
    <source>
        <dbReference type="EMBL" id="MFC3676782.1"/>
    </source>
</evidence>